<protein>
    <submittedName>
        <fullName evidence="2">Uncharacterized protein</fullName>
    </submittedName>
</protein>
<keyword evidence="3" id="KW-1185">Reference proteome</keyword>
<evidence type="ECO:0000256" key="1">
    <source>
        <dbReference type="SAM" id="MobiDB-lite"/>
    </source>
</evidence>
<sequence>MPEATSPVTGAAVPAPSVLVVVDRSDRHLAPLAAVPDRSANHARDRSGNRSQKAEDFTISASLIYHNKLVVDKRRF</sequence>
<name>A0A4Q0AHK7_9BACT</name>
<dbReference type="AlphaFoldDB" id="A0A4Q0AHK7"/>
<accession>A0A4Q0AHK7</accession>
<comment type="caution">
    <text evidence="2">The sequence shown here is derived from an EMBL/GenBank/DDBJ whole genome shotgun (WGS) entry which is preliminary data.</text>
</comment>
<organism evidence="2 3">
    <name type="scientific">Candidatus Microsaccharimonas sossegonensis</name>
    <dbReference type="NCBI Taxonomy" id="2506948"/>
    <lineage>
        <taxon>Bacteria</taxon>
        <taxon>Candidatus Saccharimonadota</taxon>
        <taxon>Candidatus Saccharimonadia</taxon>
        <taxon>Candidatus Saccharimonadales</taxon>
        <taxon>Candidatus Saccharimonadaceae</taxon>
        <taxon>Candidatus Microsaccharimonas</taxon>
    </lineage>
</organism>
<dbReference type="EMBL" id="SCKX01000001">
    <property type="protein sequence ID" value="RWZ78661.1"/>
    <property type="molecule type" value="Genomic_DNA"/>
</dbReference>
<feature type="region of interest" description="Disordered" evidence="1">
    <location>
        <begin position="34"/>
        <end position="53"/>
    </location>
</feature>
<gene>
    <name evidence="2" type="ORF">EOT05_02845</name>
</gene>
<evidence type="ECO:0000313" key="3">
    <source>
        <dbReference type="Proteomes" id="UP000289257"/>
    </source>
</evidence>
<reference evidence="2" key="1">
    <citation type="submission" date="2019-01" db="EMBL/GenBank/DDBJ databases">
        <title>Genomic signatures and co-occurrence patterns of the ultra-small Saccharimodia (Patescibacteria phylum) suggest a symbiotic lifestyle.</title>
        <authorList>
            <person name="Lemos L."/>
            <person name="Medeiros J."/>
            <person name="Andreote F."/>
            <person name="Fernandes G."/>
            <person name="Varani A."/>
            <person name="Oliveira G."/>
            <person name="Pylro V."/>
        </authorList>
    </citation>
    <scope>NUCLEOTIDE SEQUENCE [LARGE SCALE GENOMIC DNA]</scope>
    <source>
        <strain evidence="2">AMD02</strain>
    </source>
</reference>
<proteinExistence type="predicted"/>
<evidence type="ECO:0000313" key="2">
    <source>
        <dbReference type="EMBL" id="RWZ78661.1"/>
    </source>
</evidence>
<feature type="compositionally biased region" description="Basic and acidic residues" evidence="1">
    <location>
        <begin position="39"/>
        <end position="53"/>
    </location>
</feature>
<dbReference type="Proteomes" id="UP000289257">
    <property type="component" value="Unassembled WGS sequence"/>
</dbReference>